<protein>
    <submittedName>
        <fullName evidence="3">Uncharacterized protein</fullName>
    </submittedName>
</protein>
<name>A0ABN9Q151_9DINO</name>
<organism evidence="3 4">
    <name type="scientific">Prorocentrum cordatum</name>
    <dbReference type="NCBI Taxonomy" id="2364126"/>
    <lineage>
        <taxon>Eukaryota</taxon>
        <taxon>Sar</taxon>
        <taxon>Alveolata</taxon>
        <taxon>Dinophyceae</taxon>
        <taxon>Prorocentrales</taxon>
        <taxon>Prorocentraceae</taxon>
        <taxon>Prorocentrum</taxon>
    </lineage>
</organism>
<feature type="compositionally biased region" description="Low complexity" evidence="2">
    <location>
        <begin position="73"/>
        <end position="101"/>
    </location>
</feature>
<keyword evidence="4" id="KW-1185">Reference proteome</keyword>
<reference evidence="3" key="1">
    <citation type="submission" date="2023-10" db="EMBL/GenBank/DDBJ databases">
        <authorList>
            <person name="Chen Y."/>
            <person name="Shah S."/>
            <person name="Dougan E. K."/>
            <person name="Thang M."/>
            <person name="Chan C."/>
        </authorList>
    </citation>
    <scope>NUCLEOTIDE SEQUENCE [LARGE SCALE GENOMIC DNA]</scope>
</reference>
<sequence length="713" mass="76972">MARSQRGGSSGGRSRAYWMCRCGCWNWDWRPTCLSCGYAAPPWATEAPRGKAKPEAGKDGWVDQLRGRRAQRQARSAASRTASTKSQTSASAASGAPSNGSATAIERLRATVERLEALQAGPPDGVDSCFTDVVANQLEAKRAELAIAQKEAAEQKASAMPRSALLHKEANAISKEEKRLRSARQALEQKQAARDLAEVQLQKAQDELAALDGEVGEASRALQLDKLPEAWGSSNFEVAWAAVRAQVEAARAQLAVPPPAPERAPWAEACPMDEISSDDGELAGGDVPRPPQAAAERGQAERRGSACGEWPQAAMPVFIPHADGGVRPIVNGPLPMRIWGSPRQPVDALWEAEHDHRFFRGNMDRKFDKAGRRRSARAAVAAFGRVRGFATASLGLGITSFYEHQRRAFLWRCGVEHGFDLWVLRGMRVLYQECLRTECEPLEPCAVRAGCARSRHPGGPQGTPPPSATWRNLSPQRTAKGSEGFAVCMLATFAGPAVEEVRVDCSPIATCLRRGRAYATAPNRAAAHLWGKILACLEPRTFEVKKVPAHCARQAVPDGLLTEAQRRGIEHADRPTKMGAHVHAVDGQSAGEHHALAEFVLELGRWIWRAAIIWHNIEAKDCEGLPPTAERRQFRFAAAEASQAAEEAASTAPRAKRPRLERACSAGSSSAALSASAVAFSIMGHAVSYACTGEGGRTYELVACAKYGAYMTL</sequence>
<feature type="region of interest" description="Disordered" evidence="2">
    <location>
        <begin position="454"/>
        <end position="475"/>
    </location>
</feature>
<dbReference type="Proteomes" id="UP001189429">
    <property type="component" value="Unassembled WGS sequence"/>
</dbReference>
<accession>A0ABN9Q151</accession>
<feature type="region of interest" description="Disordered" evidence="2">
    <location>
        <begin position="45"/>
        <end position="101"/>
    </location>
</feature>
<comment type="caution">
    <text evidence="3">The sequence shown here is derived from an EMBL/GenBank/DDBJ whole genome shotgun (WGS) entry which is preliminary data.</text>
</comment>
<feature type="region of interest" description="Disordered" evidence="2">
    <location>
        <begin position="273"/>
        <end position="307"/>
    </location>
</feature>
<dbReference type="EMBL" id="CAUYUJ010002126">
    <property type="protein sequence ID" value="CAK0799336.1"/>
    <property type="molecule type" value="Genomic_DNA"/>
</dbReference>
<feature type="coiled-coil region" evidence="1">
    <location>
        <begin position="135"/>
        <end position="221"/>
    </location>
</feature>
<feature type="compositionally biased region" description="Basic and acidic residues" evidence="2">
    <location>
        <begin position="48"/>
        <end position="61"/>
    </location>
</feature>
<gene>
    <name evidence="3" type="ORF">PCOR1329_LOCUS7828</name>
</gene>
<evidence type="ECO:0000313" key="3">
    <source>
        <dbReference type="EMBL" id="CAK0799336.1"/>
    </source>
</evidence>
<evidence type="ECO:0000256" key="2">
    <source>
        <dbReference type="SAM" id="MobiDB-lite"/>
    </source>
</evidence>
<evidence type="ECO:0000313" key="4">
    <source>
        <dbReference type="Proteomes" id="UP001189429"/>
    </source>
</evidence>
<proteinExistence type="predicted"/>
<evidence type="ECO:0000256" key="1">
    <source>
        <dbReference type="SAM" id="Coils"/>
    </source>
</evidence>
<keyword evidence="1" id="KW-0175">Coiled coil</keyword>